<keyword evidence="5 13" id="KW-0812">Transmembrane</keyword>
<comment type="subcellular location">
    <subcellularLocation>
        <location evidence="1">Cell membrane</location>
        <topology evidence="1">Multi-pass membrane protein</topology>
    </subcellularLocation>
</comment>
<evidence type="ECO:0000256" key="7">
    <source>
        <dbReference type="ARBA" id="ARBA00022777"/>
    </source>
</evidence>
<evidence type="ECO:0000256" key="2">
    <source>
        <dbReference type="ARBA" id="ARBA00022475"/>
    </source>
</evidence>
<dbReference type="EMBL" id="AUZJ01000014">
    <property type="protein sequence ID" value="ERF61215.1"/>
    <property type="molecule type" value="Genomic_DNA"/>
</dbReference>
<dbReference type="Gene3D" id="3.30.565.10">
    <property type="entry name" value="Histidine kinase-like ATPase, C-terminal domain"/>
    <property type="match status" value="1"/>
</dbReference>
<evidence type="ECO:0000256" key="10">
    <source>
        <dbReference type="ARBA" id="ARBA00023012"/>
    </source>
</evidence>
<evidence type="ECO:0000256" key="4">
    <source>
        <dbReference type="ARBA" id="ARBA00022679"/>
    </source>
</evidence>
<dbReference type="SMART" id="SM00387">
    <property type="entry name" value="HATPase_c"/>
    <property type="match status" value="1"/>
</dbReference>
<dbReference type="CDD" id="cd06225">
    <property type="entry name" value="HAMP"/>
    <property type="match status" value="1"/>
</dbReference>
<dbReference type="PANTHER" id="PTHR34220">
    <property type="entry name" value="SENSOR HISTIDINE KINASE YPDA"/>
    <property type="match status" value="1"/>
</dbReference>
<dbReference type="SUPFAM" id="SSF158472">
    <property type="entry name" value="HAMP domain-like"/>
    <property type="match status" value="1"/>
</dbReference>
<keyword evidence="9 13" id="KW-1133">Transmembrane helix</keyword>
<keyword evidence="11 13" id="KW-0472">Membrane</keyword>
<dbReference type="PROSITE" id="PS50885">
    <property type="entry name" value="HAMP"/>
    <property type="match status" value="1"/>
</dbReference>
<dbReference type="SUPFAM" id="SSF55874">
    <property type="entry name" value="ATPase domain of HSP90 chaperone/DNA topoisomerase II/histidine kinase"/>
    <property type="match status" value="1"/>
</dbReference>
<dbReference type="GO" id="GO:0005524">
    <property type="term" value="F:ATP binding"/>
    <property type="evidence" value="ECO:0007669"/>
    <property type="project" value="UniProtKB-KW"/>
</dbReference>
<dbReference type="Pfam" id="PF02518">
    <property type="entry name" value="HATPase_c"/>
    <property type="match status" value="1"/>
</dbReference>
<feature type="domain" description="HAMP" evidence="14">
    <location>
        <begin position="289"/>
        <end position="341"/>
    </location>
</feature>
<feature type="transmembrane region" description="Helical" evidence="13">
    <location>
        <begin position="259"/>
        <end position="284"/>
    </location>
</feature>
<evidence type="ECO:0000313" key="18">
    <source>
        <dbReference type="Proteomes" id="UP000016646"/>
    </source>
</evidence>
<dbReference type="OrthoDB" id="370211at2"/>
<keyword evidence="18" id="KW-1185">Reference proteome</keyword>
<evidence type="ECO:0000256" key="5">
    <source>
        <dbReference type="ARBA" id="ARBA00022692"/>
    </source>
</evidence>
<evidence type="ECO:0000313" key="17">
    <source>
        <dbReference type="Proteomes" id="UP000016412"/>
    </source>
</evidence>
<proteinExistence type="predicted"/>
<evidence type="ECO:0000256" key="6">
    <source>
        <dbReference type="ARBA" id="ARBA00022741"/>
    </source>
</evidence>
<evidence type="ECO:0000259" key="14">
    <source>
        <dbReference type="PROSITE" id="PS50885"/>
    </source>
</evidence>
<dbReference type="eggNOG" id="COG2972">
    <property type="taxonomic scope" value="Bacteria"/>
</dbReference>
<keyword evidence="2" id="KW-1003">Cell membrane</keyword>
<keyword evidence="12" id="KW-0175">Coiled coil</keyword>
<dbReference type="InterPro" id="IPR010559">
    <property type="entry name" value="Sig_transdc_His_kin_internal"/>
</dbReference>
<dbReference type="InterPro" id="IPR003660">
    <property type="entry name" value="HAMP_dom"/>
</dbReference>
<reference evidence="17 18" key="1">
    <citation type="submission" date="2013-08" db="EMBL/GenBank/DDBJ databases">
        <authorList>
            <person name="Durkin A.S."/>
            <person name="Haft D.R."/>
            <person name="McCorrison J."/>
            <person name="Torralba M."/>
            <person name="Gillis M."/>
            <person name="Haft D.H."/>
            <person name="Methe B."/>
            <person name="Sutton G."/>
            <person name="Nelson K.E."/>
        </authorList>
    </citation>
    <scope>NUCLEOTIDE SEQUENCE [LARGE SCALE GENOMIC DNA]</scope>
    <source>
        <strain evidence="16 18">ATCC 35536</strain>
        <strain evidence="15 17">VPI DR56BR1116</strain>
    </source>
</reference>
<dbReference type="GO" id="GO:0005886">
    <property type="term" value="C:plasma membrane"/>
    <property type="evidence" value="ECO:0007669"/>
    <property type="project" value="UniProtKB-SubCell"/>
</dbReference>
<accession>U1GTF5</accession>
<dbReference type="RefSeq" id="WP_021329759.1">
    <property type="nucleotide sequence ID" value="NZ_AUZJ01000014.1"/>
</dbReference>
<dbReference type="Pfam" id="PF06580">
    <property type="entry name" value="His_kinase"/>
    <property type="match status" value="1"/>
</dbReference>
<dbReference type="SMART" id="SM00304">
    <property type="entry name" value="HAMP"/>
    <property type="match status" value="1"/>
</dbReference>
<organism evidence="15 17">
    <name type="scientific">Treponema socranskii subsp. socranskii VPI DR56BR1116 = ATCC 35536</name>
    <dbReference type="NCBI Taxonomy" id="1125725"/>
    <lineage>
        <taxon>Bacteria</taxon>
        <taxon>Pseudomonadati</taxon>
        <taxon>Spirochaetota</taxon>
        <taxon>Spirochaetia</taxon>
        <taxon>Spirochaetales</taxon>
        <taxon>Treponemataceae</taxon>
        <taxon>Treponema</taxon>
    </lineage>
</organism>
<evidence type="ECO:0000313" key="16">
    <source>
        <dbReference type="EMBL" id="ERK04685.1"/>
    </source>
</evidence>
<dbReference type="PANTHER" id="PTHR34220:SF11">
    <property type="entry name" value="SENSOR PROTEIN KINASE HPTS"/>
    <property type="match status" value="1"/>
</dbReference>
<keyword evidence="4" id="KW-0808">Transferase</keyword>
<feature type="coiled-coil region" evidence="12">
    <location>
        <begin position="329"/>
        <end position="361"/>
    </location>
</feature>
<dbReference type="InterPro" id="IPR050640">
    <property type="entry name" value="Bact_2-comp_sensor_kinase"/>
</dbReference>
<dbReference type="Proteomes" id="UP000016646">
    <property type="component" value="Unassembled WGS sequence"/>
</dbReference>
<evidence type="ECO:0000256" key="12">
    <source>
        <dbReference type="SAM" id="Coils"/>
    </source>
</evidence>
<dbReference type="InterPro" id="IPR003594">
    <property type="entry name" value="HATPase_dom"/>
</dbReference>
<dbReference type="InterPro" id="IPR036890">
    <property type="entry name" value="HATPase_C_sf"/>
</dbReference>
<evidence type="ECO:0000256" key="13">
    <source>
        <dbReference type="SAM" id="Phobius"/>
    </source>
</evidence>
<evidence type="ECO:0000256" key="9">
    <source>
        <dbReference type="ARBA" id="ARBA00022989"/>
    </source>
</evidence>
<dbReference type="GO" id="GO:0000155">
    <property type="term" value="F:phosphorelay sensor kinase activity"/>
    <property type="evidence" value="ECO:0007669"/>
    <property type="project" value="InterPro"/>
</dbReference>
<evidence type="ECO:0000256" key="1">
    <source>
        <dbReference type="ARBA" id="ARBA00004651"/>
    </source>
</evidence>
<dbReference type="STRING" id="1125725.HMPREF1325_1899"/>
<dbReference type="AlphaFoldDB" id="U1GTF5"/>
<keyword evidence="3" id="KW-0597">Phosphoprotein</keyword>
<keyword evidence="10" id="KW-0902">Two-component regulatory system</keyword>
<evidence type="ECO:0000256" key="8">
    <source>
        <dbReference type="ARBA" id="ARBA00022840"/>
    </source>
</evidence>
<evidence type="ECO:0000313" key="15">
    <source>
        <dbReference type="EMBL" id="ERF61215.1"/>
    </source>
</evidence>
<evidence type="ECO:0000256" key="11">
    <source>
        <dbReference type="ARBA" id="ARBA00023136"/>
    </source>
</evidence>
<name>U1GTF5_TRESO</name>
<dbReference type="EMBL" id="AVQI01000016">
    <property type="protein sequence ID" value="ERK04685.1"/>
    <property type="molecule type" value="Genomic_DNA"/>
</dbReference>
<keyword evidence="7 15" id="KW-0418">Kinase</keyword>
<sequence length="555" mass="62803">MRAVKHEKNSFHDAMLRIVAVSSLLPLFSAAVAFFIFAYIYFNAGVLAENKGDNEAVVRELRSIFQTYAQELNSSAFDFEAKLPQDKNDNTFLTLEIQFMNRQGHSADFYLFDDASRLILSSTSMPLSFMPPDVGRNWGVYKRMTDRPGTVQCAFFRGNFLIGKKLAESYAVFVIPAFYFINHTLEHVSNIVVANRYGEIALASTAMFTGNFNRLNPQTAKASSFFSFKNNRYFKTERRIRLADEALIVYAFSAVKRSFAMLVLGGSILLCIIALSGVITYAAVARSVTKRTESIDKITACFDEVQKGNLTKRMILEENDEFGVIADSYNTMIQSIDELLRKNKEINEETTRAQIKQLESQFNPHFLSNTLQVIKYMVALEPDAVPAIIDHLSKLLRYSINASEARCTLAEDLEYTKNYIAIQRFRFTDTLDCKIDVSEAAQSCIVPKLLVQPLIENAIQYGFAAEKRKLLIIIRAHIENGNLVINVTDDGNGMDEKKVSELHEMLSERTRTTNHFGLYNIAKRIRLLYGEKSDMIIKSGLHRGTSITLSFPAVF</sequence>
<dbReference type="PATRIC" id="fig|1125725.3.peg.712"/>
<gene>
    <name evidence="16" type="ORF">HMPREF0860_1277</name>
    <name evidence="15" type="ORF">HMPREF1325_1899</name>
</gene>
<evidence type="ECO:0000256" key="3">
    <source>
        <dbReference type="ARBA" id="ARBA00022553"/>
    </source>
</evidence>
<keyword evidence="6" id="KW-0547">Nucleotide-binding</keyword>
<dbReference type="Gene3D" id="6.10.340.10">
    <property type="match status" value="1"/>
</dbReference>
<protein>
    <submittedName>
        <fullName evidence="15">Histidine kinase</fullName>
    </submittedName>
</protein>
<dbReference type="Proteomes" id="UP000016412">
    <property type="component" value="Unassembled WGS sequence"/>
</dbReference>
<feature type="transmembrane region" description="Helical" evidence="13">
    <location>
        <begin position="21"/>
        <end position="42"/>
    </location>
</feature>
<comment type="caution">
    <text evidence="15">The sequence shown here is derived from an EMBL/GenBank/DDBJ whole genome shotgun (WGS) entry which is preliminary data.</text>
</comment>
<keyword evidence="8" id="KW-0067">ATP-binding</keyword>